<dbReference type="PANTHER" id="PTHR43403">
    <property type="entry name" value="NAD-SPECIFIC GLUTAMATE DEHYDROGENASE"/>
    <property type="match status" value="1"/>
</dbReference>
<comment type="caution">
    <text evidence="6">The sequence shown here is derived from an EMBL/GenBank/DDBJ whole genome shotgun (WGS) entry which is preliminary data.</text>
</comment>
<dbReference type="InterPro" id="IPR049059">
    <property type="entry name" value="NAD_Glu_DH_HM1"/>
</dbReference>
<dbReference type="Pfam" id="PF21078">
    <property type="entry name" value="GDH_HM3"/>
    <property type="match status" value="1"/>
</dbReference>
<dbReference type="Pfam" id="PF21074">
    <property type="entry name" value="GDH_C"/>
    <property type="match status" value="1"/>
</dbReference>
<evidence type="ECO:0000259" key="3">
    <source>
        <dbReference type="Pfam" id="PF21075"/>
    </source>
</evidence>
<name>A0ABY2E4S4_9MICO</name>
<dbReference type="InterPro" id="IPR046346">
    <property type="entry name" value="Aminoacid_DH-like_N_sf"/>
</dbReference>
<dbReference type="Pfam" id="PF21076">
    <property type="entry name" value="GDH_ACT2"/>
    <property type="match status" value="1"/>
</dbReference>
<dbReference type="InterPro" id="IPR007780">
    <property type="entry name" value="NAD_Glu_DH_bac"/>
</dbReference>
<reference evidence="6 7" key="1">
    <citation type="submission" date="2019-03" db="EMBL/GenBank/DDBJ databases">
        <title>Genomic features of bacteria from cold environments.</title>
        <authorList>
            <person name="Shen L."/>
        </authorList>
    </citation>
    <scope>NUCLEOTIDE SEQUENCE [LARGE SCALE GENOMIC DNA]</scope>
    <source>
        <strain evidence="7">T3246-1</strain>
    </source>
</reference>
<dbReference type="Pfam" id="PF21077">
    <property type="entry name" value="GDH_ACT3"/>
    <property type="match status" value="1"/>
</dbReference>
<feature type="domain" description="NAD-glutamate dehydrogenase N-terminal ACT1" evidence="3">
    <location>
        <begin position="36"/>
        <end position="178"/>
    </location>
</feature>
<evidence type="ECO:0000259" key="1">
    <source>
        <dbReference type="Pfam" id="PF05088"/>
    </source>
</evidence>
<dbReference type="InterPro" id="IPR049056">
    <property type="entry name" value="NAD_Glu_DH_HM3"/>
</dbReference>
<dbReference type="PANTHER" id="PTHR43403:SF1">
    <property type="entry name" value="NAD-SPECIFIC GLUTAMATE DEHYDROGENASE"/>
    <property type="match status" value="1"/>
</dbReference>
<dbReference type="Proteomes" id="UP000504882">
    <property type="component" value="Unassembled WGS sequence"/>
</dbReference>
<accession>A0ABY2E4S4</accession>
<dbReference type="InterPro" id="IPR049062">
    <property type="entry name" value="NAD_Glu_DH_ACT2"/>
</dbReference>
<dbReference type="SUPFAM" id="SSF53223">
    <property type="entry name" value="Aminoacid dehydrogenase-like, N-terminal domain"/>
    <property type="match status" value="1"/>
</dbReference>
<feature type="domain" description="NAD-glutamate dehydrogenase ACT2" evidence="4">
    <location>
        <begin position="407"/>
        <end position="497"/>
    </location>
</feature>
<dbReference type="SUPFAM" id="SSF51735">
    <property type="entry name" value="NAD(P)-binding Rossmann-fold domains"/>
    <property type="match status" value="1"/>
</dbReference>
<dbReference type="PIRSF" id="PIRSF036761">
    <property type="entry name" value="GDH_Mll4104"/>
    <property type="match status" value="1"/>
</dbReference>
<dbReference type="RefSeq" id="WP_133107301.1">
    <property type="nucleotide sequence ID" value="NZ_SMNA01000004.1"/>
</dbReference>
<dbReference type="InterPro" id="IPR048381">
    <property type="entry name" value="GDH_C"/>
</dbReference>
<evidence type="ECO:0000259" key="2">
    <source>
        <dbReference type="Pfam" id="PF21074"/>
    </source>
</evidence>
<protein>
    <submittedName>
        <fullName evidence="6">NAD-glutamate dehydrogenase</fullName>
    </submittedName>
</protein>
<dbReference type="InterPro" id="IPR024727">
    <property type="entry name" value="NAD_Glu_DH_N_ACT1"/>
</dbReference>
<evidence type="ECO:0000259" key="5">
    <source>
        <dbReference type="Pfam" id="PF21077"/>
    </source>
</evidence>
<organism evidence="6 7">
    <name type="scientific">Occultella glacieicola</name>
    <dbReference type="NCBI Taxonomy" id="2518684"/>
    <lineage>
        <taxon>Bacteria</taxon>
        <taxon>Bacillati</taxon>
        <taxon>Actinomycetota</taxon>
        <taxon>Actinomycetes</taxon>
        <taxon>Micrococcales</taxon>
        <taxon>Ruaniaceae</taxon>
        <taxon>Occultella</taxon>
    </lineage>
</organism>
<dbReference type="InterPro" id="IPR049058">
    <property type="entry name" value="NAD_Glu_DH_HM2"/>
</dbReference>
<feature type="domain" description="NAD-specific glutamate dehydrogenase C-terminal" evidence="2">
    <location>
        <begin position="1275"/>
        <end position="1612"/>
    </location>
</feature>
<feature type="domain" description="NAD-glutamate dehydrogenase catalytic" evidence="1">
    <location>
        <begin position="730"/>
        <end position="1229"/>
    </location>
</feature>
<dbReference type="InterPro" id="IPR028971">
    <property type="entry name" value="NAD-GDH_cat"/>
</dbReference>
<gene>
    <name evidence="6" type="ORF">EXU48_08885</name>
</gene>
<evidence type="ECO:0000313" key="6">
    <source>
        <dbReference type="EMBL" id="TDE94891.1"/>
    </source>
</evidence>
<keyword evidence="7" id="KW-1185">Reference proteome</keyword>
<dbReference type="EMBL" id="SMNA01000004">
    <property type="protein sequence ID" value="TDE94891.1"/>
    <property type="molecule type" value="Genomic_DNA"/>
</dbReference>
<dbReference type="Pfam" id="PF21075">
    <property type="entry name" value="GDH_ACT1"/>
    <property type="match status" value="1"/>
</dbReference>
<dbReference type="Pfam" id="PF21079">
    <property type="entry name" value="GDH_HM2"/>
    <property type="match status" value="1"/>
</dbReference>
<feature type="domain" description="NAD-glutamate dehydrogenase ACT3" evidence="5">
    <location>
        <begin position="550"/>
        <end position="620"/>
    </location>
</feature>
<evidence type="ECO:0000259" key="4">
    <source>
        <dbReference type="Pfam" id="PF21076"/>
    </source>
</evidence>
<proteinExistence type="predicted"/>
<dbReference type="Pfam" id="PF21073">
    <property type="entry name" value="GDH_HM1"/>
    <property type="match status" value="1"/>
</dbReference>
<dbReference type="InterPro" id="IPR036291">
    <property type="entry name" value="NAD(P)-bd_dom_sf"/>
</dbReference>
<dbReference type="Pfam" id="PF05088">
    <property type="entry name" value="Bac_GDH_CD"/>
    <property type="match status" value="1"/>
</dbReference>
<sequence length="1616" mass="176750">MTSAANLSTGSTREAILAAVTDLAEQAGEHHVIRLVDRVLEHVATEDLAEREPRDLHGMVRSMWALAQQREAEATLVRVFTPTVDDDGWQSKHTIVQICTDDMPFLVDSVTAALSDHGRVVYLIVHPQLVVRRDATGALTELRDERPPTAAGTVESWMHIAIDRIPTETARSELTDRLEAVLGDVRRAVADWTAMRHACEAIASQLEAGVPPTVDPAEVEPAERFLRWLVDDHFTFLGYREYDLDTVDGEDVLRPVAGSGLGILRGEPDADHQYSRLRPEARENAREPRLLTITKANSRATVHRPVYLDYIGIRTFDADGNVTGERRFLGMFTSTAYADSVLRLPIAAEKVRAVLARSGFAAHSHSAKDLLGVLEAYPRDELLQTDVDTLWDVASDVLYLQERRKAKLFLRKDEFGRFVSALVYIPRDRYNTVVRLRMESILTEAYGAEHVDFTTRVSESPLAQLHFVVRVPRDADIPEVDTAAVQEQLLKATRTWEEDLLDALHVSPADDVGAGGRFVHGFPEAYKEDFDADTATHDLAQLQGLTTGDTRVHLYDPDRGDPTERRLKVYRREPLSLTDMLPTFSDLGVVVADERPYTVRDDADGSDVRIYDFGLRAPSADLWAAGADTAASFEDAFLAVRTGHAESDGLNALVLRAGLTWRQVVILRTVARYLRQIGSTFSVEYLEAALVANPVLAARVVALFEARFDPDSTAGAADRDAAQARITAEIDADLEQVASLDQDRIVRAFVGVIAATLRTNYFRSGAVDDDGQPAARVSLKLDCHLVPGLPSPKPRFEIWVYSPQVEGVHLRFGAVARGGLRWSDRREDFRTEVLGLVKAQMVKNAVIVPTGSKGGFFAKQLPDPTADRAAWLAEGRSAYSEFIRGLLDVTDNRVGTTVVPPERVVRHDGDDPYLVVAADKGTAAFSDLANSISAEYGFWLDDAFASGGSAGYDHKEMGITARGAWESTKRHFREVGLDTQSQDFTVVGIGDMSGDVFGNGMLLSEHIRLVAAFDHRDVFIDPTPDAAASFAERRRLFDLPRSSWADYAPDLISTGGGVFSRSAKSVPVSAEARAALGLADDVTSLTPAELIHAILLAPVDLVYNGGIGTYVKASVEAHSEIGDRANDAIRVDGRELRCQVLVEGGNLGVSQLGRIEAAAHGVRINTDAIDNSAGVGTSDREVNIKIALTALTRDGELTMDQRNELLASMTDEVAAQVLRDNYVQNVLLGNSRAHAHEMLAVHQRLIQWLEGRGELDRALEFLPTDAEIAERDVAGSGLTRPEFAVLVAYAKLALKADLADSGLADGPWFSRTLAEYFPAPLRQAYPERLAEHPLRREIIVNSVVNSMVNRGGITFAFRAADETGASSEQITRAFVASREIFALEDYVAQVEALDNLVDTAVQTQLYLDFRRLLDRASRWFVHHRPEEAQVGEAVEEFAGGVRDLIEDLPDLLRDQESARFAERADALTDAGVPAPLARRAAGLLPALSLLDVMELASTCGEDPRHLAGLYYALSARLRIDDLLIQVAALPLDNRWDALARSAMRDDLYGTLAALTRTVQAATDAGSAPDQRIAAWAETGGVTLTRAEESIGTIAALVGAGVAPVSVALRNLRALVR</sequence>
<dbReference type="InterPro" id="IPR049064">
    <property type="entry name" value="NAD_Glu_DH_ACT3"/>
</dbReference>
<evidence type="ECO:0000313" key="7">
    <source>
        <dbReference type="Proteomes" id="UP000504882"/>
    </source>
</evidence>